<feature type="domain" description="Sigma-54 factor interaction" evidence="7">
    <location>
        <begin position="187"/>
        <end position="416"/>
    </location>
</feature>
<dbReference type="CDD" id="cd00009">
    <property type="entry name" value="AAA"/>
    <property type="match status" value="1"/>
</dbReference>
<dbReference type="InterPro" id="IPR003018">
    <property type="entry name" value="GAF"/>
</dbReference>
<dbReference type="InterPro" id="IPR002078">
    <property type="entry name" value="Sigma_54_int"/>
</dbReference>
<dbReference type="PROSITE" id="PS00675">
    <property type="entry name" value="SIGMA54_INTERACT_1"/>
    <property type="match status" value="1"/>
</dbReference>
<dbReference type="InterPro" id="IPR003593">
    <property type="entry name" value="AAA+_ATPase"/>
</dbReference>
<dbReference type="InterPro" id="IPR027417">
    <property type="entry name" value="P-loop_NTPase"/>
</dbReference>
<evidence type="ECO:0000313" key="8">
    <source>
        <dbReference type="EMBL" id="HHS51798.1"/>
    </source>
</evidence>
<dbReference type="InterPro" id="IPR002197">
    <property type="entry name" value="HTH_Fis"/>
</dbReference>
<dbReference type="SUPFAM" id="SSF46689">
    <property type="entry name" value="Homeodomain-like"/>
    <property type="match status" value="1"/>
</dbReference>
<dbReference type="Gene3D" id="1.10.8.60">
    <property type="match status" value="1"/>
</dbReference>
<dbReference type="GO" id="GO:0006355">
    <property type="term" value="P:regulation of DNA-templated transcription"/>
    <property type="evidence" value="ECO:0007669"/>
    <property type="project" value="InterPro"/>
</dbReference>
<dbReference type="Gene3D" id="1.10.10.60">
    <property type="entry name" value="Homeodomain-like"/>
    <property type="match status" value="1"/>
</dbReference>
<dbReference type="PANTHER" id="PTHR32071:SF113">
    <property type="entry name" value="ALGINATE BIOSYNTHESIS TRANSCRIPTIONAL REGULATORY PROTEIN ALGB"/>
    <property type="match status" value="1"/>
</dbReference>
<sequence>MTNLSKERLEILHNIATIINSIPDLKTLLERIMDLVLETLAAERGVIVLKQKDGFLPVVARAPAGNLEDIKQISKSVIEKVLATEAPLLLHSALEDENFAAKASVIFAQIKSVLACPLRVREKLIGAIYCDSLSQSGVFSQEDLDFLIAFACLAAIAIENAQMREMLLTENIYLKSEITRDFSFENIIGQSPKMLELFSLLKKVAATDVNVLIQGESGTGKELVAKAIHYHSRRSGKKIIPIYCGSLPETLLESELFGYKKGSFTGALTDKKGLIEEADEGTLFLDEVCDIPFATQAKLLRFLQEGEIRRIGETEPRKVDIRIIAATNRDLKEEVKKGKFRDDLYYRLAVLTIELPPLRERGDDVILLAKHFVSKYAQKYNKDLKGLNPAALKLIKTYPWPGNVRELENAMARAVSLAEGSLITPTDLRLEVKLEADSSAQTLKDTVKQTEKEKIIEILKRTQGDKTEAAKLLGISRRALYYKLQEYNIKDDYAS</sequence>
<keyword evidence="3" id="KW-0805">Transcription regulation</keyword>
<dbReference type="GO" id="GO:0005524">
    <property type="term" value="F:ATP binding"/>
    <property type="evidence" value="ECO:0007669"/>
    <property type="project" value="UniProtKB-KW"/>
</dbReference>
<dbReference type="Pfam" id="PF00158">
    <property type="entry name" value="Sigma54_activat"/>
    <property type="match status" value="1"/>
</dbReference>
<keyword evidence="6" id="KW-0804">Transcription</keyword>
<protein>
    <submittedName>
        <fullName evidence="8">GAF domain-containing protein</fullName>
    </submittedName>
</protein>
<dbReference type="PANTHER" id="PTHR32071">
    <property type="entry name" value="TRANSCRIPTIONAL REGULATORY PROTEIN"/>
    <property type="match status" value="1"/>
</dbReference>
<dbReference type="InterPro" id="IPR058031">
    <property type="entry name" value="AAA_lid_NorR"/>
</dbReference>
<proteinExistence type="predicted"/>
<evidence type="ECO:0000259" key="7">
    <source>
        <dbReference type="PROSITE" id="PS50045"/>
    </source>
</evidence>
<dbReference type="Pfam" id="PF02954">
    <property type="entry name" value="HTH_8"/>
    <property type="match status" value="1"/>
</dbReference>
<comment type="caution">
    <text evidence="8">The sequence shown here is derived from an EMBL/GenBank/DDBJ whole genome shotgun (WGS) entry which is preliminary data.</text>
</comment>
<dbReference type="Gene3D" id="3.40.50.300">
    <property type="entry name" value="P-loop containing nucleotide triphosphate hydrolases"/>
    <property type="match status" value="1"/>
</dbReference>
<evidence type="ECO:0000256" key="1">
    <source>
        <dbReference type="ARBA" id="ARBA00022741"/>
    </source>
</evidence>
<dbReference type="PROSITE" id="PS00676">
    <property type="entry name" value="SIGMA54_INTERACT_2"/>
    <property type="match status" value="1"/>
</dbReference>
<dbReference type="SMART" id="SM00065">
    <property type="entry name" value="GAF"/>
    <property type="match status" value="1"/>
</dbReference>
<keyword evidence="5" id="KW-0010">Activator</keyword>
<dbReference type="SUPFAM" id="SSF55781">
    <property type="entry name" value="GAF domain-like"/>
    <property type="match status" value="1"/>
</dbReference>
<name>A0A7C6E9W5_UNCW3</name>
<dbReference type="SUPFAM" id="SSF52540">
    <property type="entry name" value="P-loop containing nucleoside triphosphate hydrolases"/>
    <property type="match status" value="1"/>
</dbReference>
<reference evidence="8" key="1">
    <citation type="journal article" date="2020" name="mSystems">
        <title>Genome- and Community-Level Interaction Insights into Carbon Utilization and Element Cycling Functions of Hydrothermarchaeota in Hydrothermal Sediment.</title>
        <authorList>
            <person name="Zhou Z."/>
            <person name="Liu Y."/>
            <person name="Xu W."/>
            <person name="Pan J."/>
            <person name="Luo Z.H."/>
            <person name="Li M."/>
        </authorList>
    </citation>
    <scope>NUCLEOTIDE SEQUENCE [LARGE SCALE GENOMIC DNA]</scope>
    <source>
        <strain evidence="8">SpSt-876</strain>
    </source>
</reference>
<dbReference type="EMBL" id="DTLI01000071">
    <property type="protein sequence ID" value="HHS51798.1"/>
    <property type="molecule type" value="Genomic_DNA"/>
</dbReference>
<dbReference type="AlphaFoldDB" id="A0A7C6E9W5"/>
<organism evidence="8">
    <name type="scientific">candidate division WOR-3 bacterium</name>
    <dbReference type="NCBI Taxonomy" id="2052148"/>
    <lineage>
        <taxon>Bacteria</taxon>
        <taxon>Bacteria division WOR-3</taxon>
    </lineage>
</organism>
<evidence type="ECO:0000256" key="5">
    <source>
        <dbReference type="ARBA" id="ARBA00023159"/>
    </source>
</evidence>
<dbReference type="Pfam" id="PF01590">
    <property type="entry name" value="GAF"/>
    <property type="match status" value="1"/>
</dbReference>
<evidence type="ECO:0000256" key="2">
    <source>
        <dbReference type="ARBA" id="ARBA00022840"/>
    </source>
</evidence>
<dbReference type="InterPro" id="IPR009057">
    <property type="entry name" value="Homeodomain-like_sf"/>
</dbReference>
<dbReference type="GO" id="GO:0043565">
    <property type="term" value="F:sequence-specific DNA binding"/>
    <property type="evidence" value="ECO:0007669"/>
    <property type="project" value="InterPro"/>
</dbReference>
<dbReference type="Pfam" id="PF25601">
    <property type="entry name" value="AAA_lid_14"/>
    <property type="match status" value="1"/>
</dbReference>
<keyword evidence="2" id="KW-0067">ATP-binding</keyword>
<dbReference type="PROSITE" id="PS50045">
    <property type="entry name" value="SIGMA54_INTERACT_4"/>
    <property type="match status" value="1"/>
</dbReference>
<dbReference type="PRINTS" id="PR01590">
    <property type="entry name" value="HTHFIS"/>
</dbReference>
<dbReference type="FunFam" id="3.40.50.300:FF:000006">
    <property type="entry name" value="DNA-binding transcriptional regulator NtrC"/>
    <property type="match status" value="1"/>
</dbReference>
<evidence type="ECO:0000256" key="4">
    <source>
        <dbReference type="ARBA" id="ARBA00023125"/>
    </source>
</evidence>
<dbReference type="FunFam" id="1.10.8.60:FF:000014">
    <property type="entry name" value="DNA-binding transcriptional regulator NtrC"/>
    <property type="match status" value="1"/>
</dbReference>
<dbReference type="SMART" id="SM00382">
    <property type="entry name" value="AAA"/>
    <property type="match status" value="1"/>
</dbReference>
<evidence type="ECO:0000256" key="3">
    <source>
        <dbReference type="ARBA" id="ARBA00023015"/>
    </source>
</evidence>
<dbReference type="PROSITE" id="PS00688">
    <property type="entry name" value="SIGMA54_INTERACT_3"/>
    <property type="match status" value="1"/>
</dbReference>
<dbReference type="InterPro" id="IPR029016">
    <property type="entry name" value="GAF-like_dom_sf"/>
</dbReference>
<keyword evidence="4" id="KW-0238">DNA-binding</keyword>
<dbReference type="InterPro" id="IPR025662">
    <property type="entry name" value="Sigma_54_int_dom_ATP-bd_1"/>
</dbReference>
<dbReference type="InterPro" id="IPR025943">
    <property type="entry name" value="Sigma_54_int_dom_ATP-bd_2"/>
</dbReference>
<dbReference type="InterPro" id="IPR025944">
    <property type="entry name" value="Sigma_54_int_dom_CS"/>
</dbReference>
<keyword evidence="1" id="KW-0547">Nucleotide-binding</keyword>
<dbReference type="Gene3D" id="3.30.450.40">
    <property type="match status" value="1"/>
</dbReference>
<accession>A0A7C6E9W5</accession>
<evidence type="ECO:0000256" key="6">
    <source>
        <dbReference type="ARBA" id="ARBA00023163"/>
    </source>
</evidence>
<gene>
    <name evidence="8" type="ORF">ENW73_02880</name>
</gene>